<evidence type="ECO:0008006" key="3">
    <source>
        <dbReference type="Google" id="ProtNLM"/>
    </source>
</evidence>
<dbReference type="RefSeq" id="WP_086273109.1">
    <property type="nucleotide sequence ID" value="NZ_NGKU01000001.1"/>
</dbReference>
<dbReference type="AlphaFoldDB" id="A0A242A321"/>
<dbReference type="InterPro" id="IPR032080">
    <property type="entry name" value="DUF4809"/>
</dbReference>
<protein>
    <recommendedName>
        <fullName evidence="3">DUF4809 domain-containing protein</fullName>
    </recommendedName>
</protein>
<evidence type="ECO:0000313" key="2">
    <source>
        <dbReference type="Proteomes" id="UP000195043"/>
    </source>
</evidence>
<accession>A0A242A321</accession>
<dbReference type="OrthoDB" id="2199695at2"/>
<name>A0A242A321_9ENTE</name>
<evidence type="ECO:0000313" key="1">
    <source>
        <dbReference type="EMBL" id="OTN75003.1"/>
    </source>
</evidence>
<gene>
    <name evidence="1" type="ORF">A5886_000047</name>
</gene>
<sequence length="137" mass="15527">MEAIIKSEQVMTEGGCNACVPFELQSFTMALDNGREYALEQLDCGALVMPIAQINGWQTQLWLEEEEGLIYRKGTQEVRFNETFRNLLFATDEQTITCPKKLTVAQTFAQTNQILQILFAIDPLTFVVQDLAEDTIK</sequence>
<dbReference type="Pfam" id="PF16067">
    <property type="entry name" value="DUF4809"/>
    <property type="match status" value="1"/>
</dbReference>
<keyword evidence="2" id="KW-1185">Reference proteome</keyword>
<organism evidence="1 2">
    <name type="scientific">Candidatus Enterococcus testudinis</name>
    <dbReference type="NCBI Taxonomy" id="1834191"/>
    <lineage>
        <taxon>Bacteria</taxon>
        <taxon>Bacillati</taxon>
        <taxon>Bacillota</taxon>
        <taxon>Bacilli</taxon>
        <taxon>Lactobacillales</taxon>
        <taxon>Enterococcaceae</taxon>
        <taxon>Enterococcus</taxon>
    </lineage>
</organism>
<dbReference type="Proteomes" id="UP000195043">
    <property type="component" value="Unassembled WGS sequence"/>
</dbReference>
<proteinExistence type="predicted"/>
<comment type="caution">
    <text evidence="1">The sequence shown here is derived from an EMBL/GenBank/DDBJ whole genome shotgun (WGS) entry which is preliminary data.</text>
</comment>
<dbReference type="EMBL" id="NGKU01000001">
    <property type="protein sequence ID" value="OTN75003.1"/>
    <property type="molecule type" value="Genomic_DNA"/>
</dbReference>
<reference evidence="1 2" key="1">
    <citation type="submission" date="2017-05" db="EMBL/GenBank/DDBJ databases">
        <title>The Genome Sequence of Enterococcus sp. 8G7_MSG3316.</title>
        <authorList>
            <consortium name="The Broad Institute Genomics Platform"/>
            <consortium name="The Broad Institute Genomic Center for Infectious Diseases"/>
            <person name="Earl A."/>
            <person name="Manson A."/>
            <person name="Schwartman J."/>
            <person name="Gilmore M."/>
            <person name="Abouelleil A."/>
            <person name="Cao P."/>
            <person name="Chapman S."/>
            <person name="Cusick C."/>
            <person name="Shea T."/>
            <person name="Young S."/>
            <person name="Neafsey D."/>
            <person name="Nusbaum C."/>
            <person name="Birren B."/>
        </authorList>
    </citation>
    <scope>NUCLEOTIDE SEQUENCE [LARGE SCALE GENOMIC DNA]</scope>
    <source>
        <strain evidence="1 2">8G7_MSG3316</strain>
    </source>
</reference>